<gene>
    <name evidence="3" type="ORF">HH303_08520</name>
</gene>
<dbReference type="RefSeq" id="WP_169624801.1">
    <property type="nucleotide sequence ID" value="NZ_JABBNT010000002.1"/>
</dbReference>
<keyword evidence="4" id="KW-1185">Reference proteome</keyword>
<sequence length="371" mass="40953">MSDLTAYIAEAEEHYRRNRLEDAAAAYENALEIDPNHAEALEWRGEIAVQMDDYETAVDCLSKARRLRGDDVFTEYTNLGLSYYELNMAEEAVETLWRAVRRDATDLVSHSNLGKALYDLHAHGHEEEAEKIAAAWMRQFPEVPDAQHIGPAISGLGLPETASPAYVEDIFNDYAPIFDEKLAELGYRAPTLILQTLQDQLPPPNRDLVVLDAGCGTGLCGPLLTPYAHRLDGVDLSPKMLEKAREKGLYDGLEKAELTAYLNKAGDMYDLIVAADVLCYFGDLLAVCKAFRKALVPTGRLGFSVEISEEIAEDGPGYLLNQSGRYKHDADYIRQVVSDAGLALMEARPDVLRSEYGEPVNGLIVTAAKPG</sequence>
<keyword evidence="1" id="KW-0802">TPR repeat</keyword>
<feature type="domain" description="Methyltransferase type 12" evidence="2">
    <location>
        <begin position="211"/>
        <end position="301"/>
    </location>
</feature>
<dbReference type="PANTHER" id="PTHR43861">
    <property type="entry name" value="TRANS-ACONITATE 2-METHYLTRANSFERASE-RELATED"/>
    <property type="match status" value="1"/>
</dbReference>
<evidence type="ECO:0000313" key="3">
    <source>
        <dbReference type="EMBL" id="NMM44521.1"/>
    </source>
</evidence>
<protein>
    <submittedName>
        <fullName evidence="3">Tetratricopeptide repeat protein</fullName>
    </submittedName>
</protein>
<dbReference type="SUPFAM" id="SSF53335">
    <property type="entry name" value="S-adenosyl-L-methionine-dependent methyltransferases"/>
    <property type="match status" value="1"/>
</dbReference>
<dbReference type="PANTHER" id="PTHR43861:SF1">
    <property type="entry name" value="TRANS-ACONITATE 2-METHYLTRANSFERASE"/>
    <property type="match status" value="1"/>
</dbReference>
<dbReference type="SMART" id="SM00028">
    <property type="entry name" value="TPR"/>
    <property type="match status" value="3"/>
</dbReference>
<dbReference type="Gene3D" id="1.25.40.10">
    <property type="entry name" value="Tetratricopeptide repeat domain"/>
    <property type="match status" value="1"/>
</dbReference>
<comment type="caution">
    <text evidence="3">The sequence shown here is derived from an EMBL/GenBank/DDBJ whole genome shotgun (WGS) entry which is preliminary data.</text>
</comment>
<dbReference type="Pfam" id="PF08242">
    <property type="entry name" value="Methyltransf_12"/>
    <property type="match status" value="1"/>
</dbReference>
<dbReference type="PROSITE" id="PS50005">
    <property type="entry name" value="TPR"/>
    <property type="match status" value="3"/>
</dbReference>
<evidence type="ECO:0000259" key="2">
    <source>
        <dbReference type="Pfam" id="PF08242"/>
    </source>
</evidence>
<dbReference type="Pfam" id="PF13181">
    <property type="entry name" value="TPR_8"/>
    <property type="match status" value="1"/>
</dbReference>
<reference evidence="3 4" key="1">
    <citation type="submission" date="2020-04" db="EMBL/GenBank/DDBJ databases">
        <title>Rhodospirillaceae bacterium KN72 isolated from deep sea.</title>
        <authorList>
            <person name="Zhang D.-C."/>
        </authorList>
    </citation>
    <scope>NUCLEOTIDE SEQUENCE [LARGE SCALE GENOMIC DNA]</scope>
    <source>
        <strain evidence="3 4">KN72</strain>
    </source>
</reference>
<dbReference type="AlphaFoldDB" id="A0A7Y0E138"/>
<evidence type="ECO:0000256" key="1">
    <source>
        <dbReference type="PROSITE-ProRule" id="PRU00339"/>
    </source>
</evidence>
<dbReference type="InterPro" id="IPR013217">
    <property type="entry name" value="Methyltransf_12"/>
</dbReference>
<accession>A0A7Y0E138</accession>
<feature type="repeat" description="TPR" evidence="1">
    <location>
        <begin position="73"/>
        <end position="106"/>
    </location>
</feature>
<dbReference type="InterPro" id="IPR029063">
    <property type="entry name" value="SAM-dependent_MTases_sf"/>
</dbReference>
<dbReference type="Pfam" id="PF13432">
    <property type="entry name" value="TPR_16"/>
    <property type="match status" value="1"/>
</dbReference>
<dbReference type="EMBL" id="JABBNT010000002">
    <property type="protein sequence ID" value="NMM44521.1"/>
    <property type="molecule type" value="Genomic_DNA"/>
</dbReference>
<feature type="repeat" description="TPR" evidence="1">
    <location>
        <begin position="38"/>
        <end position="71"/>
    </location>
</feature>
<organism evidence="3 4">
    <name type="scientific">Pacificispira spongiicola</name>
    <dbReference type="NCBI Taxonomy" id="2729598"/>
    <lineage>
        <taxon>Bacteria</taxon>
        <taxon>Pseudomonadati</taxon>
        <taxon>Pseudomonadota</taxon>
        <taxon>Alphaproteobacteria</taxon>
        <taxon>Rhodospirillales</taxon>
        <taxon>Rhodospirillaceae</taxon>
        <taxon>Pacificispira</taxon>
    </lineage>
</organism>
<dbReference type="InterPro" id="IPR019734">
    <property type="entry name" value="TPR_rpt"/>
</dbReference>
<proteinExistence type="predicted"/>
<dbReference type="CDD" id="cd02440">
    <property type="entry name" value="AdoMet_MTases"/>
    <property type="match status" value="1"/>
</dbReference>
<dbReference type="InterPro" id="IPR011990">
    <property type="entry name" value="TPR-like_helical_dom_sf"/>
</dbReference>
<dbReference type="SUPFAM" id="SSF48452">
    <property type="entry name" value="TPR-like"/>
    <property type="match status" value="1"/>
</dbReference>
<dbReference type="Proteomes" id="UP000539372">
    <property type="component" value="Unassembled WGS sequence"/>
</dbReference>
<feature type="repeat" description="TPR" evidence="1">
    <location>
        <begin position="4"/>
        <end position="37"/>
    </location>
</feature>
<dbReference type="Gene3D" id="3.40.50.150">
    <property type="entry name" value="Vaccinia Virus protein VP39"/>
    <property type="match status" value="1"/>
</dbReference>
<evidence type="ECO:0000313" key="4">
    <source>
        <dbReference type="Proteomes" id="UP000539372"/>
    </source>
</evidence>
<name>A0A7Y0E138_9PROT</name>